<sequence>MYLKEPCWVCHGHMEERSVHHAVPTSLGGTDADYNRIVIGRACHDLLHFHQHPDTLFDRVNRVKQGSSRHRKFLRFVSHLSDPEKRDRILKLREVISLAVAGVGNTKEILEAVFPAWLSEELWKSPFPLKD</sequence>
<evidence type="ECO:0000313" key="2">
    <source>
        <dbReference type="Proteomes" id="UP000034588"/>
    </source>
</evidence>
<protein>
    <recommendedName>
        <fullName evidence="3">HNH domain-containing protein</fullName>
    </recommendedName>
</protein>
<evidence type="ECO:0000313" key="1">
    <source>
        <dbReference type="EMBL" id="KKW10133.1"/>
    </source>
</evidence>
<comment type="caution">
    <text evidence="1">The sequence shown here is derived from an EMBL/GenBank/DDBJ whole genome shotgun (WGS) entry which is preliminary data.</text>
</comment>
<dbReference type="Proteomes" id="UP000034588">
    <property type="component" value="Unassembled WGS sequence"/>
</dbReference>
<reference evidence="1 2" key="1">
    <citation type="journal article" date="2015" name="Nature">
        <title>rRNA introns, odd ribosomes, and small enigmatic genomes across a large radiation of phyla.</title>
        <authorList>
            <person name="Brown C.T."/>
            <person name="Hug L.A."/>
            <person name="Thomas B.C."/>
            <person name="Sharon I."/>
            <person name="Castelle C.J."/>
            <person name="Singh A."/>
            <person name="Wilkins M.J."/>
            <person name="Williams K.H."/>
            <person name="Banfield J.F."/>
        </authorList>
    </citation>
    <scope>NUCLEOTIDE SEQUENCE [LARGE SCALE GENOMIC DNA]</scope>
</reference>
<evidence type="ECO:0008006" key="3">
    <source>
        <dbReference type="Google" id="ProtNLM"/>
    </source>
</evidence>
<proteinExistence type="predicted"/>
<dbReference type="AlphaFoldDB" id="A0A0G1VUH6"/>
<name>A0A0G1VUH6_9BACT</name>
<dbReference type="EMBL" id="LCQD01000048">
    <property type="protein sequence ID" value="KKW10133.1"/>
    <property type="molecule type" value="Genomic_DNA"/>
</dbReference>
<organism evidence="1 2">
    <name type="scientific">Candidatus Gottesmanbacteria bacterium GW2011_GWB1_49_7</name>
    <dbReference type="NCBI Taxonomy" id="1618448"/>
    <lineage>
        <taxon>Bacteria</taxon>
        <taxon>Candidatus Gottesmaniibacteriota</taxon>
    </lineage>
</organism>
<accession>A0A0G1VUH6</accession>
<gene>
    <name evidence="1" type="ORF">UY48_C0048G0002</name>
</gene>